<dbReference type="GO" id="GO:0008234">
    <property type="term" value="F:cysteine-type peptidase activity"/>
    <property type="evidence" value="ECO:0007669"/>
    <property type="project" value="InterPro"/>
</dbReference>
<proteinExistence type="inferred from homology"/>
<dbReference type="EMBL" id="MU858265">
    <property type="protein sequence ID" value="KAK4207969.1"/>
    <property type="molecule type" value="Genomic_DNA"/>
</dbReference>
<dbReference type="InterPro" id="IPR038765">
    <property type="entry name" value="Papain-like_cys_pep_sf"/>
</dbReference>
<dbReference type="GO" id="GO:0019783">
    <property type="term" value="F:ubiquitin-like protein peptidase activity"/>
    <property type="evidence" value="ECO:0007669"/>
    <property type="project" value="UniProtKB-ARBA"/>
</dbReference>
<feature type="domain" description="Ubiquitin-like protease family profile" evidence="4">
    <location>
        <begin position="140"/>
        <end position="284"/>
    </location>
</feature>
<protein>
    <recommendedName>
        <fullName evidence="4">Ubiquitin-like protease family profile domain-containing protein</fullName>
    </recommendedName>
</protein>
<evidence type="ECO:0000259" key="4">
    <source>
        <dbReference type="PROSITE" id="PS50600"/>
    </source>
</evidence>
<keyword evidence="2" id="KW-0645">Protease</keyword>
<dbReference type="PROSITE" id="PS50600">
    <property type="entry name" value="ULP_PROTEASE"/>
    <property type="match status" value="1"/>
</dbReference>
<keyword evidence="3" id="KW-0378">Hydrolase</keyword>
<evidence type="ECO:0000313" key="6">
    <source>
        <dbReference type="Proteomes" id="UP001301769"/>
    </source>
</evidence>
<dbReference type="Gene3D" id="3.40.395.10">
    <property type="entry name" value="Adenoviral Proteinase, Chain A"/>
    <property type="match status" value="1"/>
</dbReference>
<dbReference type="InterPro" id="IPR003653">
    <property type="entry name" value="Peptidase_C48_C"/>
</dbReference>
<keyword evidence="6" id="KW-1185">Reference proteome</keyword>
<dbReference type="SUPFAM" id="SSF54001">
    <property type="entry name" value="Cysteine proteinases"/>
    <property type="match status" value="1"/>
</dbReference>
<evidence type="ECO:0000313" key="5">
    <source>
        <dbReference type="EMBL" id="KAK4207969.1"/>
    </source>
</evidence>
<sequence>MAERRAITRLASACGASEEEIHSFFRGVSETFWKTLATNCGTSRTLQWQSIQDAFNHAKSSRISNPASGITQKNTWIPNDVKQAFSIMNKQTSPTNDQPEPTCIIAQPAGHILVDLTTQLESSYNGDLATSTLQFHKTSFQIRDESLQTLQPGEWLNDEIVIGALRLIKEVSKDKVVVIDSFALQGQERCPRVDFHNAKTLLPMLIRGNHWVLGVYDDDTRLLVYDSLPCQTTNKDISDQTRKFFSEILGKDDIDYPRITITSPLIQVNSHDCGVLVIIAAFHEAMDLRIKPTDVDPCFWREILHRLLRPQSRFEEAPVDTRSAKLPQLPTKA</sequence>
<dbReference type="Pfam" id="PF02902">
    <property type="entry name" value="Peptidase_C48"/>
    <property type="match status" value="1"/>
</dbReference>
<organism evidence="5 6">
    <name type="scientific">Rhypophila decipiens</name>
    <dbReference type="NCBI Taxonomy" id="261697"/>
    <lineage>
        <taxon>Eukaryota</taxon>
        <taxon>Fungi</taxon>
        <taxon>Dikarya</taxon>
        <taxon>Ascomycota</taxon>
        <taxon>Pezizomycotina</taxon>
        <taxon>Sordariomycetes</taxon>
        <taxon>Sordariomycetidae</taxon>
        <taxon>Sordariales</taxon>
        <taxon>Naviculisporaceae</taxon>
        <taxon>Rhypophila</taxon>
    </lineage>
</organism>
<reference evidence="5" key="1">
    <citation type="journal article" date="2023" name="Mol. Phylogenet. Evol.">
        <title>Genome-scale phylogeny and comparative genomics of the fungal order Sordariales.</title>
        <authorList>
            <person name="Hensen N."/>
            <person name="Bonometti L."/>
            <person name="Westerberg I."/>
            <person name="Brannstrom I.O."/>
            <person name="Guillou S."/>
            <person name="Cros-Aarteil S."/>
            <person name="Calhoun S."/>
            <person name="Haridas S."/>
            <person name="Kuo A."/>
            <person name="Mondo S."/>
            <person name="Pangilinan J."/>
            <person name="Riley R."/>
            <person name="LaButti K."/>
            <person name="Andreopoulos B."/>
            <person name="Lipzen A."/>
            <person name="Chen C."/>
            <person name="Yan M."/>
            <person name="Daum C."/>
            <person name="Ng V."/>
            <person name="Clum A."/>
            <person name="Steindorff A."/>
            <person name="Ohm R.A."/>
            <person name="Martin F."/>
            <person name="Silar P."/>
            <person name="Natvig D.O."/>
            <person name="Lalanne C."/>
            <person name="Gautier V."/>
            <person name="Ament-Velasquez S.L."/>
            <person name="Kruys A."/>
            <person name="Hutchinson M.I."/>
            <person name="Powell A.J."/>
            <person name="Barry K."/>
            <person name="Miller A.N."/>
            <person name="Grigoriev I.V."/>
            <person name="Debuchy R."/>
            <person name="Gladieux P."/>
            <person name="Hiltunen Thoren M."/>
            <person name="Johannesson H."/>
        </authorList>
    </citation>
    <scope>NUCLEOTIDE SEQUENCE</scope>
    <source>
        <strain evidence="5">PSN293</strain>
    </source>
</reference>
<comment type="similarity">
    <text evidence="1">Belongs to the peptidase C48 family.</text>
</comment>
<dbReference type="Proteomes" id="UP001301769">
    <property type="component" value="Unassembled WGS sequence"/>
</dbReference>
<dbReference type="AlphaFoldDB" id="A0AAN7B2L0"/>
<reference evidence="5" key="2">
    <citation type="submission" date="2023-05" db="EMBL/GenBank/DDBJ databases">
        <authorList>
            <consortium name="Lawrence Berkeley National Laboratory"/>
            <person name="Steindorff A."/>
            <person name="Hensen N."/>
            <person name="Bonometti L."/>
            <person name="Westerberg I."/>
            <person name="Brannstrom I.O."/>
            <person name="Guillou S."/>
            <person name="Cros-Aarteil S."/>
            <person name="Calhoun S."/>
            <person name="Haridas S."/>
            <person name="Kuo A."/>
            <person name="Mondo S."/>
            <person name="Pangilinan J."/>
            <person name="Riley R."/>
            <person name="Labutti K."/>
            <person name="Andreopoulos B."/>
            <person name="Lipzen A."/>
            <person name="Chen C."/>
            <person name="Yanf M."/>
            <person name="Daum C."/>
            <person name="Ng V."/>
            <person name="Clum A."/>
            <person name="Ohm R."/>
            <person name="Martin F."/>
            <person name="Silar P."/>
            <person name="Natvig D."/>
            <person name="Lalanne C."/>
            <person name="Gautier V."/>
            <person name="Ament-Velasquez S.L."/>
            <person name="Kruys A."/>
            <person name="Hutchinson M.I."/>
            <person name="Powell A.J."/>
            <person name="Barry K."/>
            <person name="Miller A.N."/>
            <person name="Grigoriev I.V."/>
            <person name="Debuchy R."/>
            <person name="Gladieux P."/>
            <person name="Thoren M.H."/>
            <person name="Johannesson H."/>
        </authorList>
    </citation>
    <scope>NUCLEOTIDE SEQUENCE</scope>
    <source>
        <strain evidence="5">PSN293</strain>
    </source>
</reference>
<feature type="non-terminal residue" evidence="5">
    <location>
        <position position="333"/>
    </location>
</feature>
<evidence type="ECO:0000256" key="2">
    <source>
        <dbReference type="ARBA" id="ARBA00022670"/>
    </source>
</evidence>
<accession>A0AAN7B2L0</accession>
<gene>
    <name evidence="5" type="ORF">QBC37DRAFT_379570</name>
</gene>
<name>A0AAN7B2L0_9PEZI</name>
<evidence type="ECO:0000256" key="1">
    <source>
        <dbReference type="ARBA" id="ARBA00005234"/>
    </source>
</evidence>
<comment type="caution">
    <text evidence="5">The sequence shown here is derived from an EMBL/GenBank/DDBJ whole genome shotgun (WGS) entry which is preliminary data.</text>
</comment>
<evidence type="ECO:0000256" key="3">
    <source>
        <dbReference type="ARBA" id="ARBA00022801"/>
    </source>
</evidence>
<dbReference type="GO" id="GO:0006508">
    <property type="term" value="P:proteolysis"/>
    <property type="evidence" value="ECO:0007669"/>
    <property type="project" value="UniProtKB-KW"/>
</dbReference>